<dbReference type="RefSeq" id="XP_017992719.1">
    <property type="nucleotide sequence ID" value="XM_018135212.1"/>
</dbReference>
<evidence type="ECO:0000256" key="9">
    <source>
        <dbReference type="ARBA" id="ARBA00022763"/>
    </source>
</evidence>
<keyword evidence="22" id="KW-1185">Reference proteome</keyword>
<evidence type="ECO:0000256" key="10">
    <source>
        <dbReference type="ARBA" id="ARBA00022801"/>
    </source>
</evidence>
<evidence type="ECO:0000256" key="18">
    <source>
        <dbReference type="ARBA" id="ARBA00049360"/>
    </source>
</evidence>
<keyword evidence="9" id="KW-0227">DNA damage</keyword>
<dbReference type="GO" id="GO:0070192">
    <property type="term" value="P:chromosome organization involved in meiotic cell cycle"/>
    <property type="evidence" value="ECO:0007669"/>
    <property type="project" value="TreeGrafter"/>
</dbReference>
<evidence type="ECO:0000256" key="13">
    <source>
        <dbReference type="ARBA" id="ARBA00022842"/>
    </source>
</evidence>
<dbReference type="OrthoDB" id="18797at2759"/>
<feature type="coiled-coil region" evidence="19">
    <location>
        <begin position="216"/>
        <end position="295"/>
    </location>
</feature>
<feature type="domain" description="Rad50/SbcC-type AAA" evidence="20">
    <location>
        <begin position="6"/>
        <end position="243"/>
    </location>
</feature>
<dbReference type="InterPro" id="IPR038729">
    <property type="entry name" value="Rad50/SbcC_AAA"/>
</dbReference>
<accession>A0A0M8MR14</accession>
<keyword evidence="16" id="KW-0539">Nucleus</keyword>
<comment type="cofactor">
    <cofactor evidence="1">
        <name>Zn(2+)</name>
        <dbReference type="ChEBI" id="CHEBI:29105"/>
    </cofactor>
</comment>
<evidence type="ECO:0000256" key="15">
    <source>
        <dbReference type="ARBA" id="ARBA00023204"/>
    </source>
</evidence>
<dbReference type="PANTHER" id="PTHR18867:SF12">
    <property type="entry name" value="DNA REPAIR PROTEIN RAD50"/>
    <property type="match status" value="1"/>
</dbReference>
<keyword evidence="12" id="KW-0067">ATP-binding</keyword>
<evidence type="ECO:0000256" key="7">
    <source>
        <dbReference type="ARBA" id="ARBA00022723"/>
    </source>
</evidence>
<dbReference type="GO" id="GO:0007127">
    <property type="term" value="P:meiosis I"/>
    <property type="evidence" value="ECO:0007669"/>
    <property type="project" value="UniProtKB-ARBA"/>
</dbReference>
<keyword evidence="14 19" id="KW-0175">Coiled coil</keyword>
<dbReference type="GO" id="GO:0000794">
    <property type="term" value="C:condensed nuclear chromosome"/>
    <property type="evidence" value="ECO:0007669"/>
    <property type="project" value="TreeGrafter"/>
</dbReference>
<feature type="coiled-coil region" evidence="19">
    <location>
        <begin position="397"/>
        <end position="442"/>
    </location>
</feature>
<comment type="subcellular location">
    <subcellularLocation>
        <location evidence="3">Chromosome</location>
    </subcellularLocation>
    <subcellularLocation>
        <location evidence="2">Nucleus</location>
    </subcellularLocation>
</comment>
<dbReference type="GO" id="GO:0003691">
    <property type="term" value="F:double-stranded telomeric DNA binding"/>
    <property type="evidence" value="ECO:0007669"/>
    <property type="project" value="TreeGrafter"/>
</dbReference>
<feature type="coiled-coil region" evidence="19">
    <location>
        <begin position="573"/>
        <end position="607"/>
    </location>
</feature>
<dbReference type="Gene3D" id="3.40.50.300">
    <property type="entry name" value="P-loop containing nucleotide triphosphate hydrolases"/>
    <property type="match status" value="2"/>
</dbReference>
<evidence type="ECO:0000313" key="21">
    <source>
        <dbReference type="EMBL" id="KOS15087.1"/>
    </source>
</evidence>
<dbReference type="InterPro" id="IPR027417">
    <property type="entry name" value="P-loop_NTPase"/>
</dbReference>
<keyword evidence="6" id="KW-0158">Chromosome</keyword>
<feature type="coiled-coil region" evidence="19">
    <location>
        <begin position="704"/>
        <end position="779"/>
    </location>
</feature>
<evidence type="ECO:0000256" key="16">
    <source>
        <dbReference type="ARBA" id="ARBA00023242"/>
    </source>
</evidence>
<evidence type="ECO:0000256" key="8">
    <source>
        <dbReference type="ARBA" id="ARBA00022741"/>
    </source>
</evidence>
<keyword evidence="17" id="KW-0469">Meiosis</keyword>
<dbReference type="GO" id="GO:0046872">
    <property type="term" value="F:metal ion binding"/>
    <property type="evidence" value="ECO:0007669"/>
    <property type="project" value="UniProtKB-KW"/>
</dbReference>
<evidence type="ECO:0000256" key="4">
    <source>
        <dbReference type="ARBA" id="ARBA00009439"/>
    </source>
</evidence>
<dbReference type="GO" id="GO:0030870">
    <property type="term" value="C:Mre11 complex"/>
    <property type="evidence" value="ECO:0007669"/>
    <property type="project" value="InterPro"/>
</dbReference>
<keyword evidence="8" id="KW-0547">Nucleotide-binding</keyword>
<evidence type="ECO:0000256" key="19">
    <source>
        <dbReference type="SAM" id="Coils"/>
    </source>
</evidence>
<dbReference type="NCBIfam" id="TIGR00606">
    <property type="entry name" value="rad50"/>
    <property type="match status" value="1"/>
</dbReference>
<dbReference type="STRING" id="77020.A0A0M8MR14"/>
<evidence type="ECO:0000256" key="3">
    <source>
        <dbReference type="ARBA" id="ARBA00004286"/>
    </source>
</evidence>
<dbReference type="InterPro" id="IPR004584">
    <property type="entry name" value="Rad50_eukaryotes"/>
</dbReference>
<comment type="catalytic activity">
    <reaction evidence="18">
        <text>ATP + H2O = ADP + phosphate + H(+)</text>
        <dbReference type="Rhea" id="RHEA:13065"/>
        <dbReference type="ChEBI" id="CHEBI:15377"/>
        <dbReference type="ChEBI" id="CHEBI:15378"/>
        <dbReference type="ChEBI" id="CHEBI:30616"/>
        <dbReference type="ChEBI" id="CHEBI:43474"/>
        <dbReference type="ChEBI" id="CHEBI:456216"/>
    </reaction>
</comment>
<dbReference type="GO" id="GO:0000722">
    <property type="term" value="P:telomere maintenance via recombination"/>
    <property type="evidence" value="ECO:0007669"/>
    <property type="project" value="TreeGrafter"/>
</dbReference>
<organism evidence="21 22">
    <name type="scientific">Malassezia pachydermatis</name>
    <dbReference type="NCBI Taxonomy" id="77020"/>
    <lineage>
        <taxon>Eukaryota</taxon>
        <taxon>Fungi</taxon>
        <taxon>Dikarya</taxon>
        <taxon>Basidiomycota</taxon>
        <taxon>Ustilaginomycotina</taxon>
        <taxon>Malasseziomycetes</taxon>
        <taxon>Malasseziales</taxon>
        <taxon>Malasseziaceae</taxon>
        <taxon>Malassezia</taxon>
    </lineage>
</organism>
<keyword evidence="13" id="KW-0460">Magnesium</keyword>
<dbReference type="Proteomes" id="UP000037751">
    <property type="component" value="Unassembled WGS sequence"/>
</dbReference>
<comment type="caution">
    <text evidence="21">The sequence shown here is derived from an EMBL/GenBank/DDBJ whole genome shotgun (WGS) entry which is preliminary data.</text>
</comment>
<gene>
    <name evidence="21" type="ORF">Malapachy_0697</name>
</gene>
<dbReference type="PANTHER" id="PTHR18867">
    <property type="entry name" value="RAD50"/>
    <property type="match status" value="1"/>
</dbReference>
<evidence type="ECO:0000256" key="1">
    <source>
        <dbReference type="ARBA" id="ARBA00001947"/>
    </source>
</evidence>
<dbReference type="GO" id="GO:0007004">
    <property type="term" value="P:telomere maintenance via telomerase"/>
    <property type="evidence" value="ECO:0007669"/>
    <property type="project" value="TreeGrafter"/>
</dbReference>
<evidence type="ECO:0000256" key="14">
    <source>
        <dbReference type="ARBA" id="ARBA00023054"/>
    </source>
</evidence>
<protein>
    <recommendedName>
        <fullName evidence="5">DNA repair protein RAD50</fullName>
    </recommendedName>
</protein>
<keyword evidence="7" id="KW-0479">Metal-binding</keyword>
<keyword evidence="10" id="KW-0378">Hydrolase</keyword>
<evidence type="ECO:0000256" key="12">
    <source>
        <dbReference type="ARBA" id="ARBA00022840"/>
    </source>
</evidence>
<dbReference type="GO" id="GO:0043047">
    <property type="term" value="F:single-stranded telomeric DNA binding"/>
    <property type="evidence" value="ECO:0007669"/>
    <property type="project" value="TreeGrafter"/>
</dbReference>
<dbReference type="GO" id="GO:0051880">
    <property type="term" value="F:G-quadruplex DNA binding"/>
    <property type="evidence" value="ECO:0007669"/>
    <property type="project" value="TreeGrafter"/>
</dbReference>
<dbReference type="GO" id="GO:0005524">
    <property type="term" value="F:ATP binding"/>
    <property type="evidence" value="ECO:0007669"/>
    <property type="project" value="UniProtKB-KW"/>
</dbReference>
<sequence>MAELDKLAIRGVRSFDPRDVHIIQFFKPLTVIVGHNGSGKTTIVECLKYAATGDLPPNTKGGGFVHDPMLAGTDAVKAQVRLRFRNTSGTRMSCVRNLQVSKKKGGGLTMKTLEGVLGIDDDHVDPESRAAISTRCAELDQEMATLLGVSRAILENVLFCHQEESNWPLSEPAVLKKRFDEIFEVTRYTKALESIRALRKQRTQDARVDEAELRGIRQEKERADGIKEKIRVLELSLTQKTKERDELEVQIQRKVTENQALYDDATRFREVIGQAEALEERLALYQEHHDALQARMTVLDLDDVTLQRMLDDFPRQLEADERRLADIRGKHDTYVADRDATIAKHEALVRQHADLEAAERTYERLLQDSTKELASLGADIDGSPSAAQWEAAAVNLRTSLEQQKRVLEREAADAAQREKEKERHLERTFQSLEAAMRDTQAQYDQVCATIDRVQARKAACEKDIASELPSVDIAALDDARKALAALQNESSDEEHVQAEAEAAGRLASLEAERHALVQALATSHRDAEGRALYAQTQSMLADKEQTYTAQETAWRTQCQSVLGHVPTDLMPLLHNAEKQCSEAKRQVQSAQHNVDQAEASYASQERVLAQKQTTCENLFNDIQGLLGEFASLDEGVATANEEVQVLRESLGLLEHAAAFFERIQKHAHERHVCLACNQSIPSSHMHDFDAHISASLQRSQPERIEGLQRDLEAWSKQQTQLRRAQALVERRESEMKEIDALQASQTELQKTQRDAQAARDQAQAALAHAEAQLVALQALRDDEERWRSVQQDVQSLQQRLESLRPATLLSAPDATPARLDDVTQAIQTQQAACDALHHARATHREKIVAAERRVHTLEMAVAMQQQHASTRAAAQQRLAEHVADLAEFTSQKATLRDTLTQAEAPLATARTDLATCRQAHQEAAAARDAAIHSHTQTYRQLMALQKRVQEADAQHERDALATCAAALQAATSDLAAARHTAEQATRNMYDLEAAVHDAQSRQANLQDNVRLREVVRDRARVRQELASMDLDEAHQRHAHATAAYDRAREEERDMHGTAAHLRGEIQSMEAELTRRRAELRDEFRDVEARYMQQLVHIKVASMANRDLDTYCGALQQAILQYHGIKMEEVNQTLDYLWKKTYQGTDIDTVLIRSDAEGRVGANGLRSYQYRVCMVKDGVELDMRGRCSAGQKVLACLLIRLALADSFGAHCGFLALDEPTTNLDRENVEALAASLVDLLAERQHQPNFQLIVITHDEEFLTRLSQSDTLEQYWRVSRDAKLHSVIEREYVRRV</sequence>
<keyword evidence="11" id="KW-0862">Zinc</keyword>
<dbReference type="VEuPathDB" id="FungiDB:Malapachy_0697"/>
<evidence type="ECO:0000256" key="2">
    <source>
        <dbReference type="ARBA" id="ARBA00004123"/>
    </source>
</evidence>
<dbReference type="EMBL" id="LGAV01000003">
    <property type="protein sequence ID" value="KOS15087.1"/>
    <property type="molecule type" value="Genomic_DNA"/>
</dbReference>
<dbReference type="FunFam" id="3.40.50.300:FF:001195">
    <property type="entry name" value="DNA repair protein rad50"/>
    <property type="match status" value="1"/>
</dbReference>
<dbReference type="Gene3D" id="1.10.287.1490">
    <property type="match status" value="1"/>
</dbReference>
<feature type="coiled-coil region" evidence="19">
    <location>
        <begin position="967"/>
        <end position="1001"/>
    </location>
</feature>
<reference evidence="21 22" key="1">
    <citation type="submission" date="2015-07" db="EMBL/GenBank/DDBJ databases">
        <title>Draft Genome Sequence of Malassezia furfur CBS1878 and Malassezia pachydermatis CBS1879.</title>
        <authorList>
            <person name="Triana S."/>
            <person name="Ohm R."/>
            <person name="Gonzalez A."/>
            <person name="DeCock H."/>
            <person name="Restrepo S."/>
            <person name="Celis A."/>
        </authorList>
    </citation>
    <scope>NUCLEOTIDE SEQUENCE [LARGE SCALE GENOMIC DNA]</scope>
    <source>
        <strain evidence="21 22">CBS 1879</strain>
    </source>
</reference>
<evidence type="ECO:0000256" key="5">
    <source>
        <dbReference type="ARBA" id="ARBA00017893"/>
    </source>
</evidence>
<evidence type="ECO:0000256" key="11">
    <source>
        <dbReference type="ARBA" id="ARBA00022833"/>
    </source>
</evidence>
<dbReference type="GO" id="GO:0006303">
    <property type="term" value="P:double-strand break repair via nonhomologous end joining"/>
    <property type="evidence" value="ECO:0007669"/>
    <property type="project" value="UniProtKB-ARBA"/>
</dbReference>
<dbReference type="GO" id="GO:0016887">
    <property type="term" value="F:ATP hydrolysis activity"/>
    <property type="evidence" value="ECO:0007669"/>
    <property type="project" value="InterPro"/>
</dbReference>
<evidence type="ECO:0000313" key="22">
    <source>
        <dbReference type="Proteomes" id="UP000037751"/>
    </source>
</evidence>
<dbReference type="FunFam" id="3.40.50.300:FF:000593">
    <property type="entry name" value="DNA repair protein RAD50"/>
    <property type="match status" value="1"/>
</dbReference>
<evidence type="ECO:0000256" key="17">
    <source>
        <dbReference type="ARBA" id="ARBA00023254"/>
    </source>
</evidence>
<evidence type="ECO:0000256" key="6">
    <source>
        <dbReference type="ARBA" id="ARBA00022454"/>
    </source>
</evidence>
<dbReference type="Pfam" id="PF13476">
    <property type="entry name" value="AAA_23"/>
    <property type="match status" value="1"/>
</dbReference>
<dbReference type="SUPFAM" id="SSF52540">
    <property type="entry name" value="P-loop containing nucleoside triphosphate hydrolases"/>
    <property type="match status" value="1"/>
</dbReference>
<proteinExistence type="inferred from homology"/>
<feature type="coiled-coil region" evidence="19">
    <location>
        <begin position="1030"/>
        <end position="1089"/>
    </location>
</feature>
<dbReference type="GeneID" id="28727087"/>
<evidence type="ECO:0000259" key="20">
    <source>
        <dbReference type="Pfam" id="PF13476"/>
    </source>
</evidence>
<name>A0A0M8MR14_9BASI</name>
<keyword evidence="15" id="KW-0234">DNA repair</keyword>
<comment type="similarity">
    <text evidence="4">Belongs to the SMC family. RAD50 subfamily.</text>
</comment>